<gene>
    <name evidence="1" type="ordered locus">PANA_2334</name>
</gene>
<proteinExistence type="predicted"/>
<accession>D4GH54</accession>
<name>D4GH54_PANAM</name>
<evidence type="ECO:0008006" key="3">
    <source>
        <dbReference type="Google" id="ProtNLM"/>
    </source>
</evidence>
<evidence type="ECO:0000313" key="2">
    <source>
        <dbReference type="Proteomes" id="UP000001702"/>
    </source>
</evidence>
<dbReference type="Pfam" id="PF00805">
    <property type="entry name" value="Pentapeptide"/>
    <property type="match status" value="2"/>
</dbReference>
<sequence length="167" mass="18635">MTIGLFALLSELKAVNLFESKITNTDMSYSKVSGSINNSILANVDFENACLDSALLCKAEIKRCNFSKSKLIINMDDAVCEESHFVKAKFVAGSSGIEYGGRRVRFVDCDFTGTVFDRVEFRATKYINCTFTDAKLKKCDFRGVKFEGGILPIITQFDNMDIPSQFI</sequence>
<dbReference type="Proteomes" id="UP000001702">
    <property type="component" value="Chromosome"/>
</dbReference>
<dbReference type="KEGG" id="pam:PANA_2334"/>
<reference evidence="1 2" key="1">
    <citation type="journal article" date="2010" name="J. Bacteriol.">
        <title>Genome sequence of Pantoea ananatis LMG20103, the causative agent of Eucalyptus blight and dieback.</title>
        <authorList>
            <person name="De Maayer P."/>
            <person name="Chan W.Y."/>
            <person name="Venter S.N."/>
            <person name="Toth I.K."/>
            <person name="Birch P.R."/>
            <person name="Joubert F."/>
            <person name="Coutinho T.A."/>
        </authorList>
    </citation>
    <scope>NUCLEOTIDE SEQUENCE [LARGE SCALE GENOMIC DNA]</scope>
    <source>
        <strain evidence="1 2">LMG 20103</strain>
    </source>
</reference>
<dbReference type="AlphaFoldDB" id="D4GH54"/>
<evidence type="ECO:0000313" key="1">
    <source>
        <dbReference type="EMBL" id="ADD77501.1"/>
    </source>
</evidence>
<dbReference type="EMBL" id="CP001875">
    <property type="protein sequence ID" value="ADD77501.1"/>
    <property type="molecule type" value="Genomic_DNA"/>
</dbReference>
<dbReference type="STRING" id="706191.PANA_2334"/>
<dbReference type="SUPFAM" id="SSF141571">
    <property type="entry name" value="Pentapeptide repeat-like"/>
    <property type="match status" value="1"/>
</dbReference>
<dbReference type="InterPro" id="IPR001646">
    <property type="entry name" value="5peptide_repeat"/>
</dbReference>
<dbReference type="HOGENOM" id="CLU_115823_0_0_6"/>
<protein>
    <recommendedName>
        <fullName evidence="3">Pentapeptide repeat-containing protein</fullName>
    </recommendedName>
</protein>
<organism evidence="1 2">
    <name type="scientific">Pantoea ananatis (strain LMG 20103)</name>
    <dbReference type="NCBI Taxonomy" id="706191"/>
    <lineage>
        <taxon>Bacteria</taxon>
        <taxon>Pseudomonadati</taxon>
        <taxon>Pseudomonadota</taxon>
        <taxon>Gammaproteobacteria</taxon>
        <taxon>Enterobacterales</taxon>
        <taxon>Erwiniaceae</taxon>
        <taxon>Pantoea</taxon>
    </lineage>
</organism>
<dbReference type="Gene3D" id="2.160.20.80">
    <property type="entry name" value="E3 ubiquitin-protein ligase SopA"/>
    <property type="match status" value="2"/>
</dbReference>
<keyword evidence="2" id="KW-1185">Reference proteome</keyword>